<accession>A0A1J5PYE9</accession>
<dbReference type="EMBL" id="MLJW01003202">
    <property type="protein sequence ID" value="OIQ72596.1"/>
    <property type="molecule type" value="Genomic_DNA"/>
</dbReference>
<evidence type="ECO:0000313" key="1">
    <source>
        <dbReference type="EMBL" id="OIQ72596.1"/>
    </source>
</evidence>
<reference evidence="1" key="1">
    <citation type="submission" date="2016-10" db="EMBL/GenBank/DDBJ databases">
        <title>Sequence of Gallionella enrichment culture.</title>
        <authorList>
            <person name="Poehlein A."/>
            <person name="Muehling M."/>
            <person name="Daniel R."/>
        </authorList>
    </citation>
    <scope>NUCLEOTIDE SEQUENCE</scope>
</reference>
<gene>
    <name evidence="1" type="ORF">GALL_457730</name>
</gene>
<organism evidence="1">
    <name type="scientific">mine drainage metagenome</name>
    <dbReference type="NCBI Taxonomy" id="410659"/>
    <lineage>
        <taxon>unclassified sequences</taxon>
        <taxon>metagenomes</taxon>
        <taxon>ecological metagenomes</taxon>
    </lineage>
</organism>
<sequence>MVVPTPIAEPLTAATIGLVKDDNAVRNGESCVSSFVAARV</sequence>
<name>A0A1J5PYE9_9ZZZZ</name>
<protein>
    <submittedName>
        <fullName evidence="1">Uncharacterized protein</fullName>
    </submittedName>
</protein>
<comment type="caution">
    <text evidence="1">The sequence shown here is derived from an EMBL/GenBank/DDBJ whole genome shotgun (WGS) entry which is preliminary data.</text>
</comment>
<proteinExistence type="predicted"/>
<dbReference type="AlphaFoldDB" id="A0A1J5PYE9"/>